<dbReference type="InterPro" id="IPR029058">
    <property type="entry name" value="AB_hydrolase_fold"/>
</dbReference>
<dbReference type="Gene3D" id="3.40.50.1820">
    <property type="entry name" value="alpha/beta hydrolase"/>
    <property type="match status" value="1"/>
</dbReference>
<evidence type="ECO:0000313" key="2">
    <source>
        <dbReference type="EMBL" id="ANP46693.1"/>
    </source>
</evidence>
<dbReference type="PANTHER" id="PTHR43689:SF8">
    <property type="entry name" value="ALPHA_BETA-HYDROLASES SUPERFAMILY PROTEIN"/>
    <property type="match status" value="1"/>
</dbReference>
<dbReference type="EMBL" id="CP013244">
    <property type="protein sequence ID" value="ANP46693.1"/>
    <property type="molecule type" value="Genomic_DNA"/>
</dbReference>
<evidence type="ECO:0000313" key="3">
    <source>
        <dbReference type="Proteomes" id="UP000092498"/>
    </source>
</evidence>
<dbReference type="STRING" id="1759059.ATE48_12590"/>
<dbReference type="InParanoid" id="A0A1B1AJG2"/>
<dbReference type="OrthoDB" id="9815441at2"/>
<gene>
    <name evidence="2" type="ORF">ATE48_12590</name>
</gene>
<dbReference type="InterPro" id="IPR000073">
    <property type="entry name" value="AB_hydrolase_1"/>
</dbReference>
<dbReference type="Pfam" id="PF12697">
    <property type="entry name" value="Abhydrolase_6"/>
    <property type="match status" value="1"/>
</dbReference>
<evidence type="ECO:0000259" key="1">
    <source>
        <dbReference type="Pfam" id="PF12697"/>
    </source>
</evidence>
<dbReference type="AlphaFoldDB" id="A0A1B1AJG2"/>
<accession>A0A1B1AJG2</accession>
<name>A0A1B1AJG2_9PROT</name>
<organism evidence="2 3">
    <name type="scientific">Candidatus Viadribacter manganicus</name>
    <dbReference type="NCBI Taxonomy" id="1759059"/>
    <lineage>
        <taxon>Bacteria</taxon>
        <taxon>Pseudomonadati</taxon>
        <taxon>Pseudomonadota</taxon>
        <taxon>Alphaproteobacteria</taxon>
        <taxon>Hyphomonadales</taxon>
        <taxon>Hyphomonadaceae</taxon>
        <taxon>Candidatus Viadribacter</taxon>
    </lineage>
</organism>
<reference evidence="2 3" key="1">
    <citation type="submission" date="2015-11" db="EMBL/GenBank/DDBJ databases">
        <title>Whole-Genome Sequence of Candidatus Oderbacter manganicum from the National Park Lower Oder Valley, Germany.</title>
        <authorList>
            <person name="Braun B."/>
            <person name="Liere K."/>
            <person name="Szewzyk U."/>
        </authorList>
    </citation>
    <scope>NUCLEOTIDE SEQUENCE [LARGE SCALE GENOMIC DNA]</scope>
    <source>
        <strain evidence="2 3">OTSz_A_272</strain>
    </source>
</reference>
<dbReference type="Proteomes" id="UP000092498">
    <property type="component" value="Chromosome"/>
</dbReference>
<dbReference type="KEGG" id="cbot:ATE48_12590"/>
<feature type="domain" description="AB hydrolase-1" evidence="1">
    <location>
        <begin position="55"/>
        <end position="240"/>
    </location>
</feature>
<sequence length="252" mass="27238">MSLDEQARALLNEVMMPKRRARQRIAEPLRDARQIEIETPLGKIAAWRLGEGPAVLLVHGWQDDNSLWSPLIQSLADIGVASVAFDLPGHGFSSGEVCPPVGAAAVLQAVARELGPIDAVVTHSFGGPVTGFALMNGFSARRIVLIAAPRGRNKRWFDFAEERGISADVVHRARELYAIDAGLHADFDLAAVAPATETLILHSMDDDAVEWENGQAIADGWPSAELVLCDGLGHRMIAQDRGVIERVVQFVA</sequence>
<proteinExistence type="predicted"/>
<dbReference type="RefSeq" id="WP_066772039.1">
    <property type="nucleotide sequence ID" value="NZ_CP013244.1"/>
</dbReference>
<dbReference type="SUPFAM" id="SSF53474">
    <property type="entry name" value="alpha/beta-Hydrolases"/>
    <property type="match status" value="1"/>
</dbReference>
<keyword evidence="3" id="KW-1185">Reference proteome</keyword>
<protein>
    <recommendedName>
        <fullName evidence="1">AB hydrolase-1 domain-containing protein</fullName>
    </recommendedName>
</protein>
<dbReference type="PANTHER" id="PTHR43689">
    <property type="entry name" value="HYDROLASE"/>
    <property type="match status" value="1"/>
</dbReference>